<keyword evidence="5" id="KW-0238">DNA-binding</keyword>
<dbReference type="Proteomes" id="UP000256373">
    <property type="component" value="Unassembled WGS sequence"/>
</dbReference>
<dbReference type="RefSeq" id="WP_115832291.1">
    <property type="nucleotide sequence ID" value="NZ_QNUL01000015.1"/>
</dbReference>
<dbReference type="SUPFAM" id="SSF46689">
    <property type="entry name" value="Homeodomain-like"/>
    <property type="match status" value="1"/>
</dbReference>
<keyword evidence="8" id="KW-1133">Transmembrane helix</keyword>
<dbReference type="InterPro" id="IPR001789">
    <property type="entry name" value="Sig_transdc_resp-reg_receiver"/>
</dbReference>
<dbReference type="EMBL" id="QNUL01000015">
    <property type="protein sequence ID" value="REA59518.1"/>
    <property type="molecule type" value="Genomic_DNA"/>
</dbReference>
<dbReference type="InterPro" id="IPR003661">
    <property type="entry name" value="HisK_dim/P_dom"/>
</dbReference>
<keyword evidence="3 7" id="KW-0597">Phosphoprotein</keyword>
<dbReference type="PANTHER" id="PTHR43547">
    <property type="entry name" value="TWO-COMPONENT HISTIDINE KINASE"/>
    <property type="match status" value="1"/>
</dbReference>
<dbReference type="Pfam" id="PF00072">
    <property type="entry name" value="Response_reg"/>
    <property type="match status" value="1"/>
</dbReference>
<sequence>MTNNNRTRKTGRFNRFIWITFILLHTLCQSFSQGLGKVSRYGIQEGLSYGVVNDIAQGNKGFLWFATGDGLNRFDGHDFKVYKHNPQDTNSIAGNYVKSILADPDGTLWISSRNGMSEFITSREKFVRYLPSSQKRGINNDVSDISKARNGDLWISLNGSGFASFNKKNKKYRFYDQKNLPGLQTNSILNIFEDSHGLLWLGTRETGVELFETDAQRNLKKSRIDFSILPKTRIHQVFEDHFKNIWIASAKGLFVYQRKESRFYQINISTFHKSNIYLSLLENKAGILFVGVQDGGVYSVDLNKFHSKPVSQYEFILVKNTQNEGITQRSVQTMFLDKYQNIWLGTYGEGVYMIGSIPEKFTLFQKRIADSRAEAYLRFYGMCTDKQGNLWLGTDGDGIYKTTPSGQLLKHYKVDGRPGSLTDGAIIAAHRDRQGNLWFGSYSKGLFLYNADNDSFTRFPGNTTQPGSPPVNDVRVIYEDSKNRLWVGTNGGGLCLLDRKTGNFRQFVPGNSSINANDVRAIVEDKKGNLWIGTYGGGLNYLNTETLRFTQFFNSTRQGFLISNRIIFSLYLDNQDRLFIGTEGNGLVLYDIPNKQVKRYNERNGLANNVINAIQAENEKRVWISTNRGLSLIDLGANRIENFDHSDGLQAGQFNPNSFLAGPDNRFLVFGGTEGWNIFNPGDIHLSSYKPPVLITGLQLFGKDVEVGSIQNGRVILEEQINPYSSITLKPDESVFSIQYTALNYAYPEKGQFAYKLDGLDHDWNYVKNERTATYRYLSPGDYTFRVKASNQDGVWSEEQSTLRIRILPPWYQTWWAIVLYVLGAGFLIYYYQKYKNRQAALKYKVSLAQLESQKEKELNERKISYFTNISHEFRTPLTLIINPVKELLLKQDNDNSANLNIIYRNSKRLLSLVDQLLLFRKADQKQNELHLGTHLLPPLLNEVFSYFLHQAEQKHLRYELICENENIEINADSEKLEIALFNLISNAIKFTPDRGTVLVRLSERDNEISIMVEDSGIGIPADAGERIFSVFDQYPDKRALSKGGFGIGLFLAKTFVETHFGTLTYEPNPSGGTIFTITLPKNHPDLQSVIKPDGAGHKSSVFLEELSLANFETEKDSKRTKLGRPVREELNAKMETMLLVDDDSEMRTYLSGIFGDQYKLLEADSAELGLELVKKHSPDIVLSDVMMGGMTGIEMCERMKEDISVSHIPVVLLTASSSQESRLKGIEGGADDYISKPFDKDLLVARVASLLKSRSDLQKYFYNEITLQSGDSKISPEYKEFLEKCISIVEQHITNPEFNIKVLASEIGMSHSTLYNRIKSISGQSTNSFIRFIRLRRAAEILISTDTTILETAEQVGINDVKYFRIQFTALFGMKPSEYIKKYRKPFHERHPLNKDIFKSK</sequence>
<keyword evidence="6" id="KW-0804">Transcription</keyword>
<evidence type="ECO:0000256" key="7">
    <source>
        <dbReference type="PROSITE-ProRule" id="PRU00169"/>
    </source>
</evidence>
<dbReference type="Gene3D" id="2.60.40.10">
    <property type="entry name" value="Immunoglobulins"/>
    <property type="match status" value="1"/>
</dbReference>
<evidence type="ECO:0000256" key="8">
    <source>
        <dbReference type="SAM" id="Phobius"/>
    </source>
</evidence>
<evidence type="ECO:0000256" key="1">
    <source>
        <dbReference type="ARBA" id="ARBA00000085"/>
    </source>
</evidence>
<dbReference type="GO" id="GO:0000155">
    <property type="term" value="F:phosphorelay sensor kinase activity"/>
    <property type="evidence" value="ECO:0007669"/>
    <property type="project" value="InterPro"/>
</dbReference>
<dbReference type="Pfam" id="PF00512">
    <property type="entry name" value="HisKA"/>
    <property type="match status" value="1"/>
</dbReference>
<protein>
    <recommendedName>
        <fullName evidence="2">histidine kinase</fullName>
        <ecNumber evidence="2">2.7.13.3</ecNumber>
    </recommendedName>
</protein>
<evidence type="ECO:0000256" key="3">
    <source>
        <dbReference type="ARBA" id="ARBA00022553"/>
    </source>
</evidence>
<dbReference type="EC" id="2.7.13.3" evidence="2"/>
<evidence type="ECO:0000259" key="10">
    <source>
        <dbReference type="PROSITE" id="PS50109"/>
    </source>
</evidence>
<name>A0A3D8Y8H7_9BACT</name>
<dbReference type="OrthoDB" id="9797097at2"/>
<evidence type="ECO:0000256" key="2">
    <source>
        <dbReference type="ARBA" id="ARBA00012438"/>
    </source>
</evidence>
<dbReference type="Gene3D" id="1.10.10.60">
    <property type="entry name" value="Homeodomain-like"/>
    <property type="match status" value="1"/>
</dbReference>
<dbReference type="PROSITE" id="PS01124">
    <property type="entry name" value="HTH_ARAC_FAMILY_2"/>
    <property type="match status" value="1"/>
</dbReference>
<dbReference type="InterPro" id="IPR015943">
    <property type="entry name" value="WD40/YVTN_repeat-like_dom_sf"/>
</dbReference>
<dbReference type="InterPro" id="IPR009057">
    <property type="entry name" value="Homeodomain-like_sf"/>
</dbReference>
<comment type="caution">
    <text evidence="12">The sequence shown here is derived from an EMBL/GenBank/DDBJ whole genome shotgun (WGS) entry which is preliminary data.</text>
</comment>
<dbReference type="InterPro" id="IPR036097">
    <property type="entry name" value="HisK_dim/P_sf"/>
</dbReference>
<dbReference type="CDD" id="cd00075">
    <property type="entry name" value="HATPase"/>
    <property type="match status" value="1"/>
</dbReference>
<dbReference type="PRINTS" id="PR00344">
    <property type="entry name" value="BCTRLSENSOR"/>
</dbReference>
<dbReference type="GO" id="GO:0003700">
    <property type="term" value="F:DNA-binding transcription factor activity"/>
    <property type="evidence" value="ECO:0007669"/>
    <property type="project" value="InterPro"/>
</dbReference>
<dbReference type="Pfam" id="PF12833">
    <property type="entry name" value="HTH_18"/>
    <property type="match status" value="1"/>
</dbReference>
<dbReference type="SMART" id="SM00388">
    <property type="entry name" value="HisKA"/>
    <property type="match status" value="1"/>
</dbReference>
<dbReference type="Pfam" id="PF02518">
    <property type="entry name" value="HATPase_c"/>
    <property type="match status" value="1"/>
</dbReference>
<keyword evidence="8" id="KW-0812">Transmembrane</keyword>
<dbReference type="PROSITE" id="PS50109">
    <property type="entry name" value="HIS_KIN"/>
    <property type="match status" value="1"/>
</dbReference>
<evidence type="ECO:0000256" key="5">
    <source>
        <dbReference type="ARBA" id="ARBA00023125"/>
    </source>
</evidence>
<feature type="modified residue" description="4-aspartylphosphate" evidence="7">
    <location>
        <position position="1185"/>
    </location>
</feature>
<dbReference type="Gene3D" id="3.30.565.10">
    <property type="entry name" value="Histidine kinase-like ATPase, C-terminal domain"/>
    <property type="match status" value="1"/>
</dbReference>
<dbReference type="InterPro" id="IPR011110">
    <property type="entry name" value="Reg_prop"/>
</dbReference>
<dbReference type="InterPro" id="IPR036890">
    <property type="entry name" value="HATPase_C_sf"/>
</dbReference>
<dbReference type="InterPro" id="IPR004358">
    <property type="entry name" value="Sig_transdc_His_kin-like_C"/>
</dbReference>
<dbReference type="InterPro" id="IPR013783">
    <property type="entry name" value="Ig-like_fold"/>
</dbReference>
<keyword evidence="12" id="KW-0808">Transferase</keyword>
<keyword evidence="13" id="KW-1185">Reference proteome</keyword>
<dbReference type="Pfam" id="PF07494">
    <property type="entry name" value="Reg_prop"/>
    <property type="match status" value="5"/>
</dbReference>
<dbReference type="Pfam" id="PF07495">
    <property type="entry name" value="Y_Y_Y"/>
    <property type="match status" value="1"/>
</dbReference>
<dbReference type="InterPro" id="IPR018060">
    <property type="entry name" value="HTH_AraC"/>
</dbReference>
<dbReference type="SUPFAM" id="SSF55874">
    <property type="entry name" value="ATPase domain of HSP90 chaperone/DNA topoisomerase II/histidine kinase"/>
    <property type="match status" value="1"/>
</dbReference>
<evidence type="ECO:0000256" key="4">
    <source>
        <dbReference type="ARBA" id="ARBA00023015"/>
    </source>
</evidence>
<reference evidence="12 13" key="1">
    <citation type="submission" date="2018-07" db="EMBL/GenBank/DDBJ databases">
        <title>Dyadobacter roseus sp. nov., isolated from rose rhizosphere soil.</title>
        <authorList>
            <person name="Chen L."/>
        </authorList>
    </citation>
    <scope>NUCLEOTIDE SEQUENCE [LARGE SCALE GENOMIC DNA]</scope>
    <source>
        <strain evidence="12 13">RS19</strain>
    </source>
</reference>
<dbReference type="SUPFAM" id="SSF63829">
    <property type="entry name" value="Calcium-dependent phosphotriesterase"/>
    <property type="match status" value="3"/>
</dbReference>
<dbReference type="PROSITE" id="PS50110">
    <property type="entry name" value="RESPONSE_REGULATORY"/>
    <property type="match status" value="1"/>
</dbReference>
<dbReference type="InterPro" id="IPR022409">
    <property type="entry name" value="PKD/Chitinase_dom"/>
</dbReference>
<feature type="domain" description="HTH araC/xylS-type" evidence="9">
    <location>
        <begin position="1284"/>
        <end position="1383"/>
    </location>
</feature>
<dbReference type="InterPro" id="IPR011123">
    <property type="entry name" value="Y_Y_Y"/>
</dbReference>
<evidence type="ECO:0000259" key="9">
    <source>
        <dbReference type="PROSITE" id="PS01124"/>
    </source>
</evidence>
<dbReference type="SUPFAM" id="SSF52172">
    <property type="entry name" value="CheY-like"/>
    <property type="match status" value="1"/>
</dbReference>
<organism evidence="12 13">
    <name type="scientific">Dyadobacter luteus</name>
    <dbReference type="NCBI Taxonomy" id="2259619"/>
    <lineage>
        <taxon>Bacteria</taxon>
        <taxon>Pseudomonadati</taxon>
        <taxon>Bacteroidota</taxon>
        <taxon>Cytophagia</taxon>
        <taxon>Cytophagales</taxon>
        <taxon>Spirosomataceae</taxon>
        <taxon>Dyadobacter</taxon>
    </lineage>
</organism>
<comment type="catalytic activity">
    <reaction evidence="1">
        <text>ATP + protein L-histidine = ADP + protein N-phospho-L-histidine.</text>
        <dbReference type="EC" id="2.7.13.3"/>
    </reaction>
</comment>
<dbReference type="FunFam" id="2.60.40.10:FF:000791">
    <property type="entry name" value="Two-component system sensor histidine kinase/response regulator"/>
    <property type="match status" value="1"/>
</dbReference>
<dbReference type="SMART" id="SM00387">
    <property type="entry name" value="HATPase_c"/>
    <property type="match status" value="1"/>
</dbReference>
<dbReference type="Gene3D" id="2.130.10.10">
    <property type="entry name" value="YVTN repeat-like/Quinoprotein amine dehydrogenase"/>
    <property type="match status" value="3"/>
</dbReference>
<gene>
    <name evidence="12" type="ORF">DSL64_17890</name>
</gene>
<keyword evidence="12" id="KW-0418">Kinase</keyword>
<dbReference type="InterPro" id="IPR003594">
    <property type="entry name" value="HATPase_dom"/>
</dbReference>
<feature type="domain" description="Response regulatory" evidence="11">
    <location>
        <begin position="1137"/>
        <end position="1252"/>
    </location>
</feature>
<evidence type="ECO:0000256" key="6">
    <source>
        <dbReference type="ARBA" id="ARBA00023163"/>
    </source>
</evidence>
<feature type="transmembrane region" description="Helical" evidence="8">
    <location>
        <begin position="814"/>
        <end position="832"/>
    </location>
</feature>
<dbReference type="SMART" id="SM00342">
    <property type="entry name" value="HTH_ARAC"/>
    <property type="match status" value="1"/>
</dbReference>
<feature type="domain" description="Histidine kinase" evidence="10">
    <location>
        <begin position="869"/>
        <end position="1084"/>
    </location>
</feature>
<dbReference type="InterPro" id="IPR011006">
    <property type="entry name" value="CheY-like_superfamily"/>
</dbReference>
<dbReference type="SUPFAM" id="SSF47384">
    <property type="entry name" value="Homodimeric domain of signal transducing histidine kinase"/>
    <property type="match status" value="1"/>
</dbReference>
<dbReference type="GO" id="GO:0043565">
    <property type="term" value="F:sequence-specific DNA binding"/>
    <property type="evidence" value="ECO:0007669"/>
    <property type="project" value="InterPro"/>
</dbReference>
<dbReference type="CDD" id="cd00082">
    <property type="entry name" value="HisKA"/>
    <property type="match status" value="1"/>
</dbReference>
<dbReference type="PANTHER" id="PTHR43547:SF2">
    <property type="entry name" value="HYBRID SIGNAL TRANSDUCTION HISTIDINE KINASE C"/>
    <property type="match status" value="1"/>
</dbReference>
<keyword evidence="4" id="KW-0805">Transcription regulation</keyword>
<dbReference type="SMART" id="SM00448">
    <property type="entry name" value="REC"/>
    <property type="match status" value="1"/>
</dbReference>
<dbReference type="InterPro" id="IPR018062">
    <property type="entry name" value="HTH_AraC-typ_CS"/>
</dbReference>
<proteinExistence type="predicted"/>
<dbReference type="InterPro" id="IPR005467">
    <property type="entry name" value="His_kinase_dom"/>
</dbReference>
<dbReference type="PROSITE" id="PS00041">
    <property type="entry name" value="HTH_ARAC_FAMILY_1"/>
    <property type="match status" value="1"/>
</dbReference>
<accession>A0A3D8Y8H7</accession>
<evidence type="ECO:0000313" key="12">
    <source>
        <dbReference type="EMBL" id="REA59518.1"/>
    </source>
</evidence>
<keyword evidence="8" id="KW-0472">Membrane</keyword>
<dbReference type="Gene3D" id="3.40.50.2300">
    <property type="match status" value="1"/>
</dbReference>
<evidence type="ECO:0000313" key="13">
    <source>
        <dbReference type="Proteomes" id="UP000256373"/>
    </source>
</evidence>
<evidence type="ECO:0000259" key="11">
    <source>
        <dbReference type="PROSITE" id="PS50110"/>
    </source>
</evidence>
<dbReference type="SMART" id="SM00089">
    <property type="entry name" value="PKD"/>
    <property type="match status" value="1"/>
</dbReference>
<dbReference type="Gene3D" id="1.10.287.130">
    <property type="match status" value="1"/>
</dbReference>
<dbReference type="CDD" id="cd00146">
    <property type="entry name" value="PKD"/>
    <property type="match status" value="1"/>
</dbReference>